<evidence type="ECO:0000313" key="1">
    <source>
        <dbReference type="EMBL" id="CAA9395946.1"/>
    </source>
</evidence>
<protein>
    <submittedName>
        <fullName evidence="1">Uncharacterized protein</fullName>
    </submittedName>
</protein>
<dbReference type="AlphaFoldDB" id="A0A6J4NSW2"/>
<sequence>AGDRAPLLRARGRASRRIEVLGSSPRNRSANLAGLVLPV</sequence>
<feature type="non-terminal residue" evidence="1">
    <location>
        <position position="39"/>
    </location>
</feature>
<accession>A0A6J4NSW2</accession>
<proteinExistence type="predicted"/>
<feature type="non-terminal residue" evidence="1">
    <location>
        <position position="1"/>
    </location>
</feature>
<reference evidence="1" key="1">
    <citation type="submission" date="2020-02" db="EMBL/GenBank/DDBJ databases">
        <authorList>
            <person name="Meier V. D."/>
        </authorList>
    </citation>
    <scope>NUCLEOTIDE SEQUENCE</scope>
    <source>
        <strain evidence="1">AVDCRST_MAG01</strain>
    </source>
</reference>
<gene>
    <name evidence="1" type="ORF">AVDCRST_MAG01-01-738</name>
</gene>
<organism evidence="1">
    <name type="scientific">uncultured Rubrobacteraceae bacterium</name>
    <dbReference type="NCBI Taxonomy" id="349277"/>
    <lineage>
        <taxon>Bacteria</taxon>
        <taxon>Bacillati</taxon>
        <taxon>Actinomycetota</taxon>
        <taxon>Rubrobacteria</taxon>
        <taxon>Rubrobacterales</taxon>
        <taxon>Rubrobacteraceae</taxon>
        <taxon>environmental samples</taxon>
    </lineage>
</organism>
<dbReference type="EMBL" id="CADCUW010000118">
    <property type="protein sequence ID" value="CAA9395946.1"/>
    <property type="molecule type" value="Genomic_DNA"/>
</dbReference>
<name>A0A6J4NSW2_9ACTN</name>